<dbReference type="Pfam" id="PF10988">
    <property type="entry name" value="DUF2807"/>
    <property type="match status" value="1"/>
</dbReference>
<evidence type="ECO:0000259" key="2">
    <source>
        <dbReference type="Pfam" id="PF10988"/>
    </source>
</evidence>
<organism evidence="3 4">
    <name type="scientific">Pedobacter duraquae</name>
    <dbReference type="NCBI Taxonomy" id="425511"/>
    <lineage>
        <taxon>Bacteria</taxon>
        <taxon>Pseudomonadati</taxon>
        <taxon>Bacteroidota</taxon>
        <taxon>Sphingobacteriia</taxon>
        <taxon>Sphingobacteriales</taxon>
        <taxon>Sphingobacteriaceae</taxon>
        <taxon>Pedobacter</taxon>
    </lineage>
</organism>
<dbReference type="InterPro" id="IPR021255">
    <property type="entry name" value="DUF2807"/>
</dbReference>
<keyword evidence="1" id="KW-0732">Signal</keyword>
<protein>
    <recommendedName>
        <fullName evidence="2">Putative auto-transporter adhesin head GIN domain-containing protein</fullName>
    </recommendedName>
</protein>
<dbReference type="OrthoDB" id="796727at2"/>
<feature type="signal peptide" evidence="1">
    <location>
        <begin position="1"/>
        <end position="27"/>
    </location>
</feature>
<sequence length="220" mass="23634">MKNYIKTLVAGSLTVIALTTINSTAKADDFNKLANVTSISAPKKINTIIVSGNVELILIQDKNESVKVYDNYYANNALVQQEGSTLRISSFKSQKLTVVAHVNNLTSIQASEHAKVSTQGSFYVPALTVSLKDQATASLTTHTASLFTEVYDGAKLAIAGTTDDYNALISRHSVVNMNAFVAQNTTIDTRNGNTILAAHPKSSTSKTLTFEEVSLTDLSK</sequence>
<evidence type="ECO:0000256" key="1">
    <source>
        <dbReference type="SAM" id="SignalP"/>
    </source>
</evidence>
<dbReference type="InterPro" id="IPR010916">
    <property type="entry name" value="TonB_box_CS"/>
</dbReference>
<name>A0A4R6IC75_9SPHI</name>
<dbReference type="Gene3D" id="2.160.20.120">
    <property type="match status" value="1"/>
</dbReference>
<feature type="chain" id="PRO_5020259042" description="Putative auto-transporter adhesin head GIN domain-containing protein" evidence="1">
    <location>
        <begin position="28"/>
        <end position="220"/>
    </location>
</feature>
<dbReference type="EMBL" id="SNWM01000007">
    <property type="protein sequence ID" value="TDO19226.1"/>
    <property type="molecule type" value="Genomic_DNA"/>
</dbReference>
<dbReference type="Proteomes" id="UP000295499">
    <property type="component" value="Unassembled WGS sequence"/>
</dbReference>
<feature type="domain" description="Putative auto-transporter adhesin head GIN" evidence="2">
    <location>
        <begin position="46"/>
        <end position="196"/>
    </location>
</feature>
<evidence type="ECO:0000313" key="4">
    <source>
        <dbReference type="Proteomes" id="UP000295499"/>
    </source>
</evidence>
<keyword evidence="4" id="KW-1185">Reference proteome</keyword>
<dbReference type="PROSITE" id="PS00430">
    <property type="entry name" value="TONB_DEPENDENT_REC_1"/>
    <property type="match status" value="1"/>
</dbReference>
<dbReference type="RefSeq" id="WP_133559067.1">
    <property type="nucleotide sequence ID" value="NZ_SNWM01000007.1"/>
</dbReference>
<gene>
    <name evidence="3" type="ORF">CLV32_4465</name>
</gene>
<comment type="caution">
    <text evidence="3">The sequence shown here is derived from an EMBL/GenBank/DDBJ whole genome shotgun (WGS) entry which is preliminary data.</text>
</comment>
<evidence type="ECO:0000313" key="3">
    <source>
        <dbReference type="EMBL" id="TDO19226.1"/>
    </source>
</evidence>
<accession>A0A4R6IC75</accession>
<proteinExistence type="predicted"/>
<reference evidence="3 4" key="1">
    <citation type="submission" date="2019-03" db="EMBL/GenBank/DDBJ databases">
        <title>Genomic Encyclopedia of Archaeal and Bacterial Type Strains, Phase II (KMG-II): from individual species to whole genera.</title>
        <authorList>
            <person name="Goeker M."/>
        </authorList>
    </citation>
    <scope>NUCLEOTIDE SEQUENCE [LARGE SCALE GENOMIC DNA]</scope>
    <source>
        <strain evidence="3 4">DSM 19034</strain>
    </source>
</reference>
<dbReference type="AlphaFoldDB" id="A0A4R6IC75"/>